<dbReference type="EMBL" id="JAYWIO010000003">
    <property type="protein sequence ID" value="KAK7277238.1"/>
    <property type="molecule type" value="Genomic_DNA"/>
</dbReference>
<dbReference type="GO" id="GO:0005634">
    <property type="term" value="C:nucleus"/>
    <property type="evidence" value="ECO:0007669"/>
    <property type="project" value="UniProtKB-SubCell"/>
</dbReference>
<evidence type="ECO:0000313" key="6">
    <source>
        <dbReference type="EMBL" id="KAK7277238.1"/>
    </source>
</evidence>
<evidence type="ECO:0000256" key="3">
    <source>
        <dbReference type="ARBA" id="ARBA00023163"/>
    </source>
</evidence>
<comment type="subcellular location">
    <subcellularLocation>
        <location evidence="1">Nucleus</location>
    </subcellularLocation>
</comment>
<dbReference type="InterPro" id="IPR036638">
    <property type="entry name" value="HLH_DNA-bd_sf"/>
</dbReference>
<keyword evidence="4" id="KW-0539">Nucleus</keyword>
<keyword evidence="3" id="KW-0804">Transcription</keyword>
<dbReference type="Proteomes" id="UP001372338">
    <property type="component" value="Unassembled WGS sequence"/>
</dbReference>
<evidence type="ECO:0000256" key="4">
    <source>
        <dbReference type="ARBA" id="ARBA00023242"/>
    </source>
</evidence>
<dbReference type="InterPro" id="IPR011598">
    <property type="entry name" value="bHLH_dom"/>
</dbReference>
<dbReference type="PANTHER" id="PTHR45959:SF73">
    <property type="entry name" value="TRANSCRIPTION FACTOR BHLH25"/>
    <property type="match status" value="1"/>
</dbReference>
<dbReference type="Gene3D" id="4.10.280.10">
    <property type="entry name" value="Helix-loop-helix DNA-binding domain"/>
    <property type="match status" value="1"/>
</dbReference>
<evidence type="ECO:0000259" key="5">
    <source>
        <dbReference type="SMART" id="SM00353"/>
    </source>
</evidence>
<dbReference type="SMART" id="SM00353">
    <property type="entry name" value="HLH"/>
    <property type="match status" value="1"/>
</dbReference>
<evidence type="ECO:0000256" key="1">
    <source>
        <dbReference type="ARBA" id="ARBA00004123"/>
    </source>
</evidence>
<gene>
    <name evidence="6" type="ORF">RIF29_18389</name>
</gene>
<evidence type="ECO:0000256" key="2">
    <source>
        <dbReference type="ARBA" id="ARBA00023015"/>
    </source>
</evidence>
<dbReference type="AlphaFoldDB" id="A0AAN9IDV3"/>
<dbReference type="GO" id="GO:0046983">
    <property type="term" value="F:protein dimerization activity"/>
    <property type="evidence" value="ECO:0007669"/>
    <property type="project" value="InterPro"/>
</dbReference>
<organism evidence="6 7">
    <name type="scientific">Crotalaria pallida</name>
    <name type="common">Smooth rattlebox</name>
    <name type="synonym">Crotalaria striata</name>
    <dbReference type="NCBI Taxonomy" id="3830"/>
    <lineage>
        <taxon>Eukaryota</taxon>
        <taxon>Viridiplantae</taxon>
        <taxon>Streptophyta</taxon>
        <taxon>Embryophyta</taxon>
        <taxon>Tracheophyta</taxon>
        <taxon>Spermatophyta</taxon>
        <taxon>Magnoliopsida</taxon>
        <taxon>eudicotyledons</taxon>
        <taxon>Gunneridae</taxon>
        <taxon>Pentapetalae</taxon>
        <taxon>rosids</taxon>
        <taxon>fabids</taxon>
        <taxon>Fabales</taxon>
        <taxon>Fabaceae</taxon>
        <taxon>Papilionoideae</taxon>
        <taxon>50 kb inversion clade</taxon>
        <taxon>genistoids sensu lato</taxon>
        <taxon>core genistoids</taxon>
        <taxon>Crotalarieae</taxon>
        <taxon>Crotalaria</taxon>
    </lineage>
</organism>
<dbReference type="GO" id="GO:0080090">
    <property type="term" value="P:regulation of primary metabolic process"/>
    <property type="evidence" value="ECO:0007669"/>
    <property type="project" value="UniProtKB-ARBA"/>
</dbReference>
<reference evidence="6 7" key="1">
    <citation type="submission" date="2024-01" db="EMBL/GenBank/DDBJ databases">
        <title>The genomes of 5 underutilized Papilionoideae crops provide insights into root nodulation and disease resistanc.</title>
        <authorList>
            <person name="Yuan L."/>
        </authorList>
    </citation>
    <scope>NUCLEOTIDE SEQUENCE [LARGE SCALE GENOMIC DNA]</scope>
    <source>
        <strain evidence="6">ZHUSHIDOU_FW_LH</strain>
        <tissue evidence="6">Leaf</tissue>
    </source>
</reference>
<sequence length="196" mass="21922">MEGSNTPMIDASGGSKWLSDSQVDEHINILPEESDLNFLDVDDHSQDQSISDSERERREELRQSFIALAALVPGLKQGSVLGDAIKYVKDLKERVSVLEEECKKPKLIIVDDDESSSSSCHESSEPILRVDARMSGQEVLLRIHCKRQEDIMVKILSQIQSLHLFVVKSSVLRFGDDSVAITIVAQVRKHSDPKQP</sequence>
<accession>A0AAN9IDV3</accession>
<dbReference type="PANTHER" id="PTHR45959">
    <property type="entry name" value="BHLH TRANSCRIPTION FACTOR"/>
    <property type="match status" value="1"/>
</dbReference>
<dbReference type="InterPro" id="IPR052610">
    <property type="entry name" value="bHLH_transcription_regulator"/>
</dbReference>
<dbReference type="InterPro" id="IPR054502">
    <property type="entry name" value="bHLH-TF_ACT-like_plant"/>
</dbReference>
<dbReference type="SUPFAM" id="SSF47459">
    <property type="entry name" value="HLH, helix-loop-helix DNA-binding domain"/>
    <property type="match status" value="1"/>
</dbReference>
<dbReference type="Pfam" id="PF22754">
    <property type="entry name" value="bHLH-TF_ACT-like_plant"/>
    <property type="match status" value="1"/>
</dbReference>
<feature type="domain" description="BHLH" evidence="5">
    <location>
        <begin position="51"/>
        <end position="97"/>
    </location>
</feature>
<proteinExistence type="predicted"/>
<keyword evidence="2" id="KW-0805">Transcription regulation</keyword>
<comment type="caution">
    <text evidence="6">The sequence shown here is derived from an EMBL/GenBank/DDBJ whole genome shotgun (WGS) entry which is preliminary data.</text>
</comment>
<keyword evidence="7" id="KW-1185">Reference proteome</keyword>
<protein>
    <recommendedName>
        <fullName evidence="5">BHLH domain-containing protein</fullName>
    </recommendedName>
</protein>
<name>A0AAN9IDV3_CROPI</name>
<evidence type="ECO:0000313" key="7">
    <source>
        <dbReference type="Proteomes" id="UP001372338"/>
    </source>
</evidence>